<dbReference type="OrthoDB" id="773046at2"/>
<feature type="signal peptide" evidence="2">
    <location>
        <begin position="1"/>
        <end position="20"/>
    </location>
</feature>
<sequence length="129" mass="14292">MKKIVTGVLAFLMGATIAVAQTPATTTQEKTKAEHRAEKPGQKANKPALDTTGRPMKKDGTPDKRFKDNQTNKDGKQQGPTKKDGTPDKRFKENKDTKDAKPEGPLKKDGTPDKRYKDNKEKKAEEKKA</sequence>
<feature type="compositionally biased region" description="Basic and acidic residues" evidence="1">
    <location>
        <begin position="29"/>
        <end position="41"/>
    </location>
</feature>
<reference evidence="4" key="1">
    <citation type="submission" date="2009-08" db="EMBL/GenBank/DDBJ databases">
        <title>The complete genome of Chitinophaga pinensis DSM 2588.</title>
        <authorList>
            <consortium name="US DOE Joint Genome Institute (JGI-PGF)"/>
            <person name="Lucas S."/>
            <person name="Copeland A."/>
            <person name="Lapidus A."/>
            <person name="Glavina del Rio T."/>
            <person name="Dalin E."/>
            <person name="Tice H."/>
            <person name="Bruce D."/>
            <person name="Goodwin L."/>
            <person name="Pitluck S."/>
            <person name="Kyrpides N."/>
            <person name="Mavromatis K."/>
            <person name="Ivanova N."/>
            <person name="Mikhailova N."/>
            <person name="Sims D."/>
            <person name="Meinche L."/>
            <person name="Brettin T."/>
            <person name="Detter J.C."/>
            <person name="Han C."/>
            <person name="Larimer F."/>
            <person name="Land M."/>
            <person name="Hauser L."/>
            <person name="Markowitz V."/>
            <person name="Cheng J.-F."/>
            <person name="Hugenholtz P."/>
            <person name="Woyke T."/>
            <person name="Wu D."/>
            <person name="Spring S."/>
            <person name="Klenk H.-P."/>
            <person name="Eisen J.A."/>
        </authorList>
    </citation>
    <scope>NUCLEOTIDE SEQUENCE [LARGE SCALE GENOMIC DNA]</scope>
    <source>
        <strain evidence="4">ATCC 43595 / DSM 2588 / LMG 13176 / NBRC 15968 / NCIMB 11800 / UQM 2034</strain>
    </source>
</reference>
<proteinExistence type="predicted"/>
<evidence type="ECO:0000256" key="2">
    <source>
        <dbReference type="SAM" id="SignalP"/>
    </source>
</evidence>
<dbReference type="EMBL" id="CP001699">
    <property type="protein sequence ID" value="ACU58401.1"/>
    <property type="molecule type" value="Genomic_DNA"/>
</dbReference>
<evidence type="ECO:0000313" key="4">
    <source>
        <dbReference type="Proteomes" id="UP000002215"/>
    </source>
</evidence>
<evidence type="ECO:0000256" key="1">
    <source>
        <dbReference type="SAM" id="MobiDB-lite"/>
    </source>
</evidence>
<dbReference type="RefSeq" id="WP_012788577.1">
    <property type="nucleotide sequence ID" value="NC_013132.1"/>
</dbReference>
<accession>A0A979GRD8</accession>
<reference evidence="3 4" key="2">
    <citation type="journal article" date="2010" name="Stand. Genomic Sci.">
        <title>Complete genome sequence of Chitinophaga pinensis type strain (UQM 2034).</title>
        <authorList>
            <person name="Glavina Del Rio T."/>
            <person name="Abt B."/>
            <person name="Spring S."/>
            <person name="Lapidus A."/>
            <person name="Nolan M."/>
            <person name="Tice H."/>
            <person name="Copeland A."/>
            <person name="Cheng J.F."/>
            <person name="Chen F."/>
            <person name="Bruce D."/>
            <person name="Goodwin L."/>
            <person name="Pitluck S."/>
            <person name="Ivanova N."/>
            <person name="Mavromatis K."/>
            <person name="Mikhailova N."/>
            <person name="Pati A."/>
            <person name="Chen A."/>
            <person name="Palaniappan K."/>
            <person name="Land M."/>
            <person name="Hauser L."/>
            <person name="Chang Y.J."/>
            <person name="Jeffries C.D."/>
            <person name="Chain P."/>
            <person name="Saunders E."/>
            <person name="Detter J.C."/>
            <person name="Brettin T."/>
            <person name="Rohde M."/>
            <person name="Goker M."/>
            <person name="Bristow J."/>
            <person name="Eisen J.A."/>
            <person name="Markowitz V."/>
            <person name="Hugenholtz P."/>
            <person name="Kyrpides N.C."/>
            <person name="Klenk H.P."/>
            <person name="Lucas S."/>
        </authorList>
    </citation>
    <scope>NUCLEOTIDE SEQUENCE [LARGE SCALE GENOMIC DNA]</scope>
    <source>
        <strain evidence="4">ATCC 43595 / DSM 2588 / LMG 13176 / NBRC 15968 / NCIMB 11800 / UQM 2034</strain>
    </source>
</reference>
<feature type="chain" id="PRO_5036756527" evidence="2">
    <location>
        <begin position="21"/>
        <end position="129"/>
    </location>
</feature>
<organism evidence="3 4">
    <name type="scientific">Chitinophaga pinensis (strain ATCC 43595 / DSM 2588 / LMG 13176 / NBRC 15968 / NCIMB 11800 / UQM 2034)</name>
    <dbReference type="NCBI Taxonomy" id="485918"/>
    <lineage>
        <taxon>Bacteria</taxon>
        <taxon>Pseudomonadati</taxon>
        <taxon>Bacteroidota</taxon>
        <taxon>Chitinophagia</taxon>
        <taxon>Chitinophagales</taxon>
        <taxon>Chitinophagaceae</taxon>
        <taxon>Chitinophaga</taxon>
    </lineage>
</organism>
<protein>
    <submittedName>
        <fullName evidence="3">Uncharacterized protein</fullName>
    </submittedName>
</protein>
<evidence type="ECO:0000313" key="3">
    <source>
        <dbReference type="EMBL" id="ACU58401.1"/>
    </source>
</evidence>
<name>A0A979GRD8_CHIPD</name>
<keyword evidence="2" id="KW-0732">Signal</keyword>
<dbReference type="KEGG" id="cpi:Cpin_0903"/>
<feature type="compositionally biased region" description="Basic and acidic residues" evidence="1">
    <location>
        <begin position="56"/>
        <end position="129"/>
    </location>
</feature>
<dbReference type="Proteomes" id="UP000002215">
    <property type="component" value="Chromosome"/>
</dbReference>
<dbReference type="AlphaFoldDB" id="A0A979GRD8"/>
<feature type="region of interest" description="Disordered" evidence="1">
    <location>
        <begin position="18"/>
        <end position="129"/>
    </location>
</feature>
<gene>
    <name evidence="3" type="ordered locus">Cpin_0903</name>
</gene>